<sequence length="395" mass="43536">MRHDYPIEQRRLRIAVFLSGLSGGGAQRRSLLLARGFVERGCVVDVVVVRDEGPFRAAVPAGARLFVLESYAAHLPVIRNFKGWWVMSSVFALARYLAVERPHVVLSTSIPANLAALWGRVWSQTRIPIVITANLNLTKATAKWGGLIAKLLRWLIARVYNSAQAVIAISRGVAEDLMAVTGIPRERVFQIYNPLDLDLVARLSRETIQHPWLSTGASPVLLAVGKLKLQKDYPTLIRAFVRVQAKRKMHLVILGEGEERARIERFIRELGIENDVYLPGFVENPFAWMARASVFVLASAWEGFSNVLLEALACGCTVVSTDCPSGPREILADGKFGYLVPVGDDTALADAILAALSAPSPREHSTARAAEFSFDVAVERYLTVLRGVCALREEN</sequence>
<evidence type="ECO:0000313" key="3">
    <source>
        <dbReference type="EMBL" id="SDW83841.1"/>
    </source>
</evidence>
<name>A0A1H2WTE9_9PROT</name>
<protein>
    <submittedName>
        <fullName evidence="3">Glycosyltransferase involved in cell wall bisynthesis</fullName>
    </submittedName>
</protein>
<feature type="domain" description="Glycosyl transferase family 1" evidence="1">
    <location>
        <begin position="206"/>
        <end position="369"/>
    </location>
</feature>
<gene>
    <name evidence="3" type="ORF">SAMN05421882_103129</name>
</gene>
<dbReference type="CDD" id="cd03811">
    <property type="entry name" value="GT4_GT28_WabH-like"/>
    <property type="match status" value="1"/>
</dbReference>
<dbReference type="GO" id="GO:0016757">
    <property type="term" value="F:glycosyltransferase activity"/>
    <property type="evidence" value="ECO:0007669"/>
    <property type="project" value="UniProtKB-ARBA"/>
</dbReference>
<evidence type="ECO:0000259" key="2">
    <source>
        <dbReference type="Pfam" id="PF13439"/>
    </source>
</evidence>
<dbReference type="PANTHER" id="PTHR12526">
    <property type="entry name" value="GLYCOSYLTRANSFERASE"/>
    <property type="match status" value="1"/>
</dbReference>
<proteinExistence type="predicted"/>
<reference evidence="3 4" key="1">
    <citation type="submission" date="2016-10" db="EMBL/GenBank/DDBJ databases">
        <authorList>
            <person name="de Groot N.N."/>
        </authorList>
    </citation>
    <scope>NUCLEOTIDE SEQUENCE [LARGE SCALE GENOMIC DNA]</scope>
    <source>
        <strain evidence="3 4">Nm110</strain>
    </source>
</reference>
<dbReference type="InterPro" id="IPR028098">
    <property type="entry name" value="Glyco_trans_4-like_N"/>
</dbReference>
<dbReference type="AlphaFoldDB" id="A0A1H2WTE9"/>
<dbReference type="PANTHER" id="PTHR12526:SF630">
    <property type="entry name" value="GLYCOSYLTRANSFERASE"/>
    <property type="match status" value="1"/>
</dbReference>
<dbReference type="InterPro" id="IPR001296">
    <property type="entry name" value="Glyco_trans_1"/>
</dbReference>
<dbReference type="RefSeq" id="WP_074667455.1">
    <property type="nucleotide sequence ID" value="NZ_FNNH01000031.1"/>
</dbReference>
<organism evidence="3 4">
    <name type="scientific">Nitrosomonas communis</name>
    <dbReference type="NCBI Taxonomy" id="44574"/>
    <lineage>
        <taxon>Bacteria</taxon>
        <taxon>Pseudomonadati</taxon>
        <taxon>Pseudomonadota</taxon>
        <taxon>Betaproteobacteria</taxon>
        <taxon>Nitrosomonadales</taxon>
        <taxon>Nitrosomonadaceae</taxon>
        <taxon>Nitrosomonas</taxon>
    </lineage>
</organism>
<dbReference type="Pfam" id="PF00534">
    <property type="entry name" value="Glycos_transf_1"/>
    <property type="match status" value="1"/>
</dbReference>
<dbReference type="Gene3D" id="3.40.50.2000">
    <property type="entry name" value="Glycogen Phosphorylase B"/>
    <property type="match status" value="2"/>
</dbReference>
<dbReference type="SUPFAM" id="SSF53756">
    <property type="entry name" value="UDP-Glycosyltransferase/glycogen phosphorylase"/>
    <property type="match status" value="1"/>
</dbReference>
<dbReference type="Proteomes" id="UP000183454">
    <property type="component" value="Unassembled WGS sequence"/>
</dbReference>
<keyword evidence="3" id="KW-0808">Transferase</keyword>
<evidence type="ECO:0000259" key="1">
    <source>
        <dbReference type="Pfam" id="PF00534"/>
    </source>
</evidence>
<dbReference type="EMBL" id="FNNH01000031">
    <property type="protein sequence ID" value="SDW83841.1"/>
    <property type="molecule type" value="Genomic_DNA"/>
</dbReference>
<accession>A0A1H2WTE9</accession>
<dbReference type="Pfam" id="PF13439">
    <property type="entry name" value="Glyco_transf_4"/>
    <property type="match status" value="1"/>
</dbReference>
<feature type="domain" description="Glycosyltransferase subfamily 4-like N-terminal" evidence="2">
    <location>
        <begin position="24"/>
        <end position="198"/>
    </location>
</feature>
<evidence type="ECO:0000313" key="4">
    <source>
        <dbReference type="Proteomes" id="UP000183454"/>
    </source>
</evidence>